<dbReference type="RefSeq" id="WP_166099167.1">
    <property type="nucleotide sequence ID" value="NZ_BMMY01000005.1"/>
</dbReference>
<dbReference type="AlphaFoldDB" id="A0A7G9R1Q5"/>
<reference evidence="2 3" key="1">
    <citation type="submission" date="2020-08" db="EMBL/GenBank/DDBJ databases">
        <title>Genome sequence of Phycicoccus endophyticus JCM 31784T.</title>
        <authorList>
            <person name="Hyun D.-W."/>
            <person name="Bae J.-W."/>
        </authorList>
    </citation>
    <scope>NUCLEOTIDE SEQUENCE [LARGE SCALE GENOMIC DNA]</scope>
    <source>
        <strain evidence="2 3">JCM 31784</strain>
    </source>
</reference>
<keyword evidence="1" id="KW-0812">Transmembrane</keyword>
<evidence type="ECO:0000313" key="2">
    <source>
        <dbReference type="EMBL" id="QNN49530.1"/>
    </source>
</evidence>
<protein>
    <submittedName>
        <fullName evidence="2">Uncharacterized protein</fullName>
    </submittedName>
</protein>
<keyword evidence="3" id="KW-1185">Reference proteome</keyword>
<feature type="transmembrane region" description="Helical" evidence="1">
    <location>
        <begin position="89"/>
        <end position="108"/>
    </location>
</feature>
<gene>
    <name evidence="2" type="ORF">H9L10_15360</name>
</gene>
<keyword evidence="1" id="KW-1133">Transmembrane helix</keyword>
<evidence type="ECO:0000313" key="3">
    <source>
        <dbReference type="Proteomes" id="UP000515976"/>
    </source>
</evidence>
<proteinExistence type="predicted"/>
<feature type="transmembrane region" description="Helical" evidence="1">
    <location>
        <begin position="120"/>
        <end position="149"/>
    </location>
</feature>
<accession>A0A7G9R1Q5</accession>
<organism evidence="2 3">
    <name type="scientific">Phycicoccus endophyticus</name>
    <dbReference type="NCBI Taxonomy" id="1690220"/>
    <lineage>
        <taxon>Bacteria</taxon>
        <taxon>Bacillati</taxon>
        <taxon>Actinomycetota</taxon>
        <taxon>Actinomycetes</taxon>
        <taxon>Micrococcales</taxon>
        <taxon>Intrasporangiaceae</taxon>
        <taxon>Phycicoccus</taxon>
    </lineage>
</organism>
<feature type="transmembrane region" description="Helical" evidence="1">
    <location>
        <begin position="58"/>
        <end position="77"/>
    </location>
</feature>
<dbReference type="KEGG" id="pei:H9L10_15360"/>
<name>A0A7G9R1Q5_9MICO</name>
<dbReference type="Proteomes" id="UP000515976">
    <property type="component" value="Chromosome"/>
</dbReference>
<dbReference type="EMBL" id="CP060712">
    <property type="protein sequence ID" value="QNN49530.1"/>
    <property type="molecule type" value="Genomic_DNA"/>
</dbReference>
<feature type="transmembrane region" description="Helical" evidence="1">
    <location>
        <begin position="21"/>
        <end position="38"/>
    </location>
</feature>
<evidence type="ECO:0000256" key="1">
    <source>
        <dbReference type="SAM" id="Phobius"/>
    </source>
</evidence>
<keyword evidence="1" id="KW-0472">Membrane</keyword>
<sequence length="151" mass="15479">MDAVHPGSTPTRAPSRVPVSPAGHVVGALVNLVVLYLVNVAPGWQTLPFLTDATPRVLGLVNAALWVSAAAEAVYVVRGTGPVRAAGEVVTTLVGLGATLRVWAVFPFELSEGWHLLVRGLLVVALVGSAIGILVALGRLVGALVGAVARR</sequence>